<dbReference type="Proteomes" id="UP000594468">
    <property type="component" value="Chromosome"/>
</dbReference>
<dbReference type="InterPro" id="IPR025459">
    <property type="entry name" value="DUF4279"/>
</dbReference>
<dbReference type="RefSeq" id="WP_195171688.1">
    <property type="nucleotide sequence ID" value="NZ_CP062983.1"/>
</dbReference>
<reference evidence="1 2" key="1">
    <citation type="submission" date="2020-02" db="EMBL/GenBank/DDBJ databases">
        <authorList>
            <person name="Zheng R.K."/>
            <person name="Sun C.M."/>
        </authorList>
    </citation>
    <scope>NUCLEOTIDE SEQUENCE [LARGE SCALE GENOMIC DNA]</scope>
    <source>
        <strain evidence="2">rifampicinis</strain>
    </source>
</reference>
<organism evidence="1 2">
    <name type="scientific">Phototrophicus methaneseepsis</name>
    <dbReference type="NCBI Taxonomy" id="2710758"/>
    <lineage>
        <taxon>Bacteria</taxon>
        <taxon>Bacillati</taxon>
        <taxon>Chloroflexota</taxon>
        <taxon>Candidatus Thermofontia</taxon>
        <taxon>Phototrophicales</taxon>
        <taxon>Phototrophicaceae</taxon>
        <taxon>Phototrophicus</taxon>
    </lineage>
</organism>
<name>A0A7S8IG53_9CHLR</name>
<sequence length="149" mass="16617">MENQEASGNYWTITSFIIRGESVDPEVITAQLSVAPSRSLRKGEKPRESDRYKPSPFGLWSIEAETDNNATLIQQLQELLDVLEPKKLDIVQIAKQTNVWFQCAAFNGDGLDIPNAILLRIASLRADLTVNVYPADHDIWEAYKAAGGK</sequence>
<dbReference type="EMBL" id="CP062983">
    <property type="protein sequence ID" value="QPC83623.1"/>
    <property type="molecule type" value="Genomic_DNA"/>
</dbReference>
<evidence type="ECO:0000313" key="1">
    <source>
        <dbReference type="EMBL" id="QPC83623.1"/>
    </source>
</evidence>
<keyword evidence="2" id="KW-1185">Reference proteome</keyword>
<dbReference type="KEGG" id="pmet:G4Y79_04365"/>
<dbReference type="AlphaFoldDB" id="A0A7S8IG53"/>
<dbReference type="Pfam" id="PF14106">
    <property type="entry name" value="DUF4279"/>
    <property type="match status" value="1"/>
</dbReference>
<evidence type="ECO:0000313" key="2">
    <source>
        <dbReference type="Proteomes" id="UP000594468"/>
    </source>
</evidence>
<proteinExistence type="predicted"/>
<gene>
    <name evidence="1" type="ORF">G4Y79_04365</name>
</gene>
<accession>A0A7S8IG53</accession>
<protein>
    <submittedName>
        <fullName evidence="1">DUF4279 domain-containing protein</fullName>
    </submittedName>
</protein>